<keyword evidence="2" id="KW-1185">Reference proteome</keyword>
<evidence type="ECO:0000313" key="1">
    <source>
        <dbReference type="EMBL" id="CEF64059.1"/>
    </source>
</evidence>
<gene>
    <name evidence="1 3 4" type="ORF">SRAE_1000231500</name>
</gene>
<reference evidence="1" key="1">
    <citation type="submission" date="2014-09" db="EMBL/GenBank/DDBJ databases">
        <authorList>
            <person name="Aslett A.Martin."/>
        </authorList>
    </citation>
    <scope>NUCLEOTIDE SEQUENCE</scope>
    <source>
        <strain evidence="1">ED321 Heterogonic</strain>
    </source>
</reference>
<name>A0A090MWP8_STRRB</name>
<reference evidence="3" key="3">
    <citation type="submission" date="2020-12" db="UniProtKB">
        <authorList>
            <consortium name="WormBaseParasite"/>
        </authorList>
    </citation>
    <scope>IDENTIFICATION</scope>
</reference>
<accession>A0A090MWP8</accession>
<dbReference type="WBParaSite" id="SRAE_1000231500.1">
    <property type="protein sequence ID" value="SRAE_1000231500.1"/>
    <property type="gene ID" value="WBGene00258929"/>
</dbReference>
<dbReference type="AlphaFoldDB" id="A0A090MWP8"/>
<evidence type="ECO:0000313" key="2">
    <source>
        <dbReference type="Proteomes" id="UP000035682"/>
    </source>
</evidence>
<dbReference type="Proteomes" id="UP000035682">
    <property type="component" value="Unplaced"/>
</dbReference>
<evidence type="ECO:0000313" key="4">
    <source>
        <dbReference type="WormBase" id="SRAE_1000231500"/>
    </source>
</evidence>
<dbReference type="CTD" id="36376424"/>
<reference evidence="2" key="2">
    <citation type="submission" date="2014-09" db="EMBL/GenBank/DDBJ databases">
        <authorList>
            <person name="Martin A.A."/>
        </authorList>
    </citation>
    <scope>NUCLEOTIDE SEQUENCE</scope>
    <source>
        <strain evidence="2">ED321</strain>
    </source>
</reference>
<dbReference type="WormBase" id="SRAE_1000231500">
    <property type="protein sequence ID" value="SRP02976"/>
    <property type="gene ID" value="WBGene00258929"/>
</dbReference>
<dbReference type="EMBL" id="LN609528">
    <property type="protein sequence ID" value="CEF64059.1"/>
    <property type="molecule type" value="Genomic_DNA"/>
</dbReference>
<organism evidence="1">
    <name type="scientific">Strongyloides ratti</name>
    <name type="common">Parasitic roundworm</name>
    <dbReference type="NCBI Taxonomy" id="34506"/>
    <lineage>
        <taxon>Eukaryota</taxon>
        <taxon>Metazoa</taxon>
        <taxon>Ecdysozoa</taxon>
        <taxon>Nematoda</taxon>
        <taxon>Chromadorea</taxon>
        <taxon>Rhabditida</taxon>
        <taxon>Tylenchina</taxon>
        <taxon>Panagrolaimomorpha</taxon>
        <taxon>Strongyloidoidea</taxon>
        <taxon>Strongyloididae</taxon>
        <taxon>Strongyloides</taxon>
    </lineage>
</organism>
<dbReference type="RefSeq" id="XP_024503260.1">
    <property type="nucleotide sequence ID" value="XM_024649377.1"/>
</dbReference>
<proteinExistence type="predicted"/>
<sequence length="257" mass="30475">MMEKLKKFDNRKTNKYRTKLRDDRLVYNELNNLFNYAVNDKRNHLHETFSLLEEHLNKYPQSISNQMYLLSHIASESFKMFHKNKELILLKKSLAFILELCLVCEKKSMDTNSPKKIILVLSPYLENISTLPKNYGFNIIYSRLVKVLTFLKEINEQEFSGFVKNNYSTFATFIDIFPGAWTQHLLHKFNFKTKNKPHSSGGIFKDTFDDSILNCLYEPPMDGFNVKLYKLKNSYVVYQKMTSFRMRLKDEIKKLIA</sequence>
<protein>
    <submittedName>
        <fullName evidence="1 3">Uncharacterized protein</fullName>
    </submittedName>
</protein>
<dbReference type="GeneID" id="36376424"/>
<evidence type="ECO:0000313" key="3">
    <source>
        <dbReference type="WBParaSite" id="SRAE_1000231500.1"/>
    </source>
</evidence>